<dbReference type="SMART" id="SM00271">
    <property type="entry name" value="DnaJ"/>
    <property type="match status" value="1"/>
</dbReference>
<dbReference type="RefSeq" id="XP_043171807.1">
    <property type="nucleotide sequence ID" value="XM_043315872.1"/>
</dbReference>
<feature type="compositionally biased region" description="Basic residues" evidence="6">
    <location>
        <begin position="349"/>
        <end position="359"/>
    </location>
</feature>
<keyword evidence="3" id="KW-1133">Transmembrane helix</keyword>
<evidence type="ECO:0000256" key="1">
    <source>
        <dbReference type="ARBA" id="ARBA00022692"/>
    </source>
</evidence>
<keyword evidence="4" id="KW-0472">Membrane</keyword>
<feature type="region of interest" description="Disordered" evidence="6">
    <location>
        <begin position="338"/>
        <end position="359"/>
    </location>
</feature>
<evidence type="ECO:0000313" key="10">
    <source>
        <dbReference type="Proteomes" id="UP000676310"/>
    </source>
</evidence>
<accession>A0A8J2N859</accession>
<dbReference type="GeneID" id="67020331"/>
<feature type="compositionally biased region" description="Basic residues" evidence="6">
    <location>
        <begin position="215"/>
        <end position="225"/>
    </location>
</feature>
<keyword evidence="2 7" id="KW-0732">Signal</keyword>
<dbReference type="InterPro" id="IPR001623">
    <property type="entry name" value="DnaJ_domain"/>
</dbReference>
<dbReference type="Proteomes" id="UP000676310">
    <property type="component" value="Unassembled WGS sequence"/>
</dbReference>
<keyword evidence="10" id="KW-1185">Reference proteome</keyword>
<evidence type="ECO:0000313" key="9">
    <source>
        <dbReference type="EMBL" id="CAG5175923.1"/>
    </source>
</evidence>
<dbReference type="AlphaFoldDB" id="A0A8J2N859"/>
<evidence type="ECO:0000256" key="5">
    <source>
        <dbReference type="ARBA" id="ARBA00037847"/>
    </source>
</evidence>
<dbReference type="PANTHER" id="PTHR44653">
    <property type="entry name" value="DNAJ HOMOLOG SUBFAMILY C MEMBER 1"/>
    <property type="match status" value="1"/>
</dbReference>
<evidence type="ECO:0000259" key="8">
    <source>
        <dbReference type="PROSITE" id="PS50076"/>
    </source>
</evidence>
<dbReference type="CDD" id="cd06257">
    <property type="entry name" value="DnaJ"/>
    <property type="match status" value="1"/>
</dbReference>
<reference evidence="9" key="1">
    <citation type="submission" date="2021-05" db="EMBL/GenBank/DDBJ databases">
        <authorList>
            <person name="Stam R."/>
        </authorList>
    </citation>
    <scope>NUCLEOTIDE SEQUENCE</scope>
    <source>
        <strain evidence="9">CS162</strain>
    </source>
</reference>
<dbReference type="GO" id="GO:0012505">
    <property type="term" value="C:endomembrane system"/>
    <property type="evidence" value="ECO:0007669"/>
    <property type="project" value="UniProtKB-SubCell"/>
</dbReference>
<sequence>MRSHALLALVLCLFAAFAAAWTKEDDEIFRIRDEVAKADGANVTFYDLLGVKPSASQDQLTQALRKKSRELHPDKARKPSNKEIEAHLKKVTASYQRLSVVGKMLKGPERERYDHFLRNGFPAWRGSGYYYERFRPGLGSVIVGLLAGEFAERYIRQARKTAWGDESGLQGIPRVDDTAAPVNAEQFEKDSPEDTPEELGPRNRRERRAMEKDARKPKKAQAVKKARADGISTPVEAEVISGPQGAKKRIVAENGKVLVVDSVGNVFLEIENEDGMKGEYLVDPDEEPKPTIYDTLLFKLPKFAYNQSVGRVLGKKEMIDEPLLETSNLTEEEAAIQNATASNLNGEARKRKAMAKKAR</sequence>
<keyword evidence="1" id="KW-0812">Transmembrane</keyword>
<gene>
    <name evidence="9" type="ORF">ALTATR162_LOCUS8242</name>
</gene>
<dbReference type="InterPro" id="IPR052606">
    <property type="entry name" value="DnaJ_domain_protein"/>
</dbReference>
<organism evidence="9 10">
    <name type="scientific">Alternaria atra</name>
    <dbReference type="NCBI Taxonomy" id="119953"/>
    <lineage>
        <taxon>Eukaryota</taxon>
        <taxon>Fungi</taxon>
        <taxon>Dikarya</taxon>
        <taxon>Ascomycota</taxon>
        <taxon>Pezizomycotina</taxon>
        <taxon>Dothideomycetes</taxon>
        <taxon>Pleosporomycetidae</taxon>
        <taxon>Pleosporales</taxon>
        <taxon>Pleosporineae</taxon>
        <taxon>Pleosporaceae</taxon>
        <taxon>Alternaria</taxon>
        <taxon>Alternaria sect. Ulocladioides</taxon>
    </lineage>
</organism>
<name>A0A8J2N859_9PLEO</name>
<dbReference type="InterPro" id="IPR036869">
    <property type="entry name" value="J_dom_sf"/>
</dbReference>
<dbReference type="PROSITE" id="PS50076">
    <property type="entry name" value="DNAJ_2"/>
    <property type="match status" value="1"/>
</dbReference>
<comment type="subcellular location">
    <subcellularLocation>
        <location evidence="5">Endomembrane system</location>
        <topology evidence="5">Single-pass membrane protein</topology>
    </subcellularLocation>
</comment>
<protein>
    <recommendedName>
        <fullName evidence="8">J domain-containing protein</fullName>
    </recommendedName>
</protein>
<dbReference type="PRINTS" id="PR00625">
    <property type="entry name" value="JDOMAIN"/>
</dbReference>
<feature type="compositionally biased region" description="Basic and acidic residues" evidence="6">
    <location>
        <begin position="199"/>
        <end position="214"/>
    </location>
</feature>
<dbReference type="Pfam" id="PF00226">
    <property type="entry name" value="DnaJ"/>
    <property type="match status" value="1"/>
</dbReference>
<feature type="signal peptide" evidence="7">
    <location>
        <begin position="1"/>
        <end position="20"/>
    </location>
</feature>
<dbReference type="PANTHER" id="PTHR44653:SF2">
    <property type="entry name" value="DNAJ HOMOLOG SUBFAMILY C MEMBER 1"/>
    <property type="match status" value="1"/>
</dbReference>
<dbReference type="OrthoDB" id="413400at2759"/>
<feature type="domain" description="J" evidence="8">
    <location>
        <begin position="44"/>
        <end position="117"/>
    </location>
</feature>
<proteinExistence type="predicted"/>
<evidence type="ECO:0000256" key="3">
    <source>
        <dbReference type="ARBA" id="ARBA00022989"/>
    </source>
</evidence>
<dbReference type="EMBL" id="CAJRGZ010000022">
    <property type="protein sequence ID" value="CAG5175923.1"/>
    <property type="molecule type" value="Genomic_DNA"/>
</dbReference>
<evidence type="ECO:0000256" key="6">
    <source>
        <dbReference type="SAM" id="MobiDB-lite"/>
    </source>
</evidence>
<evidence type="ECO:0000256" key="2">
    <source>
        <dbReference type="ARBA" id="ARBA00022729"/>
    </source>
</evidence>
<comment type="caution">
    <text evidence="9">The sequence shown here is derived from an EMBL/GenBank/DDBJ whole genome shotgun (WGS) entry which is preliminary data.</text>
</comment>
<feature type="region of interest" description="Disordered" evidence="6">
    <location>
        <begin position="185"/>
        <end position="228"/>
    </location>
</feature>
<evidence type="ECO:0000256" key="4">
    <source>
        <dbReference type="ARBA" id="ARBA00023136"/>
    </source>
</evidence>
<evidence type="ECO:0000256" key="7">
    <source>
        <dbReference type="SAM" id="SignalP"/>
    </source>
</evidence>
<dbReference type="Gene3D" id="1.10.287.110">
    <property type="entry name" value="DnaJ domain"/>
    <property type="match status" value="1"/>
</dbReference>
<dbReference type="SUPFAM" id="SSF46565">
    <property type="entry name" value="Chaperone J-domain"/>
    <property type="match status" value="1"/>
</dbReference>
<feature type="chain" id="PRO_5035222900" description="J domain-containing protein" evidence="7">
    <location>
        <begin position="21"/>
        <end position="359"/>
    </location>
</feature>